<dbReference type="EMBL" id="UYJE01000226">
    <property type="protein sequence ID" value="VDH91399.1"/>
    <property type="molecule type" value="Genomic_DNA"/>
</dbReference>
<comment type="caution">
    <text evidence="7">The sequence shown here is derived from an EMBL/GenBank/DDBJ whole genome shotgun (WGS) entry which is preliminary data.</text>
</comment>
<name>A0A8B6BIM3_MYTGA</name>
<evidence type="ECO:0000256" key="1">
    <source>
        <dbReference type="ARBA" id="ARBA00022723"/>
    </source>
</evidence>
<protein>
    <recommendedName>
        <fullName evidence="6">RING-type domain-containing protein</fullName>
    </recommendedName>
</protein>
<evidence type="ECO:0000259" key="6">
    <source>
        <dbReference type="PROSITE" id="PS50089"/>
    </source>
</evidence>
<sequence>MTADVNMTRVNEALRTGEITIISNESSDDESSGNESLPDPKLNNGRKRGKKKNNSDDLNFLFSTNDGNVLPGGRLYENPVGFDEDDDEVVPGTSRFSNMENKTKKYRTRMATDFLFDSKQPPITNRRRENEPPPCGYPMAIFKNNPHINLAEYTCASCKMVLRDPYGTDDRECDHKFCFLCYDQLHVCPVCMSERNVVAVTSNERCHHMQDCRLTLASANVICPKRHCTWKGTLKQYDKHTCNIELHAPPPPENDNNEEEVIVIDQPTDDDGDNNNDWYKKRVESAENAVFMLIKQIAKMKTANLKVHDTLWKSNKQLCQNMSVLHGKVKRLESIAALNGISLDDPTTYGPPAISPDAIVPVAMAQVAKTVVPPNIVAEKKILNIDKKKQYPPFRPKPDEDDPSVTCL</sequence>
<evidence type="ECO:0000313" key="7">
    <source>
        <dbReference type="EMBL" id="VDH91399.1"/>
    </source>
</evidence>
<evidence type="ECO:0000256" key="5">
    <source>
        <dbReference type="SAM" id="MobiDB-lite"/>
    </source>
</evidence>
<dbReference type="InterPro" id="IPR013083">
    <property type="entry name" value="Znf_RING/FYVE/PHD"/>
</dbReference>
<evidence type="ECO:0000256" key="4">
    <source>
        <dbReference type="PROSITE-ProRule" id="PRU00175"/>
    </source>
</evidence>
<dbReference type="InterPro" id="IPR001841">
    <property type="entry name" value="Znf_RING"/>
</dbReference>
<dbReference type="InterPro" id="IPR017907">
    <property type="entry name" value="Znf_RING_CS"/>
</dbReference>
<feature type="region of interest" description="Disordered" evidence="5">
    <location>
        <begin position="22"/>
        <end position="59"/>
    </location>
</feature>
<keyword evidence="2 4" id="KW-0863">Zinc-finger</keyword>
<dbReference type="PROSITE" id="PS50089">
    <property type="entry name" value="ZF_RING_2"/>
    <property type="match status" value="1"/>
</dbReference>
<reference evidence="7" key="1">
    <citation type="submission" date="2018-11" db="EMBL/GenBank/DDBJ databases">
        <authorList>
            <person name="Alioto T."/>
            <person name="Alioto T."/>
        </authorList>
    </citation>
    <scope>NUCLEOTIDE SEQUENCE</scope>
</reference>
<gene>
    <name evidence="7" type="ORF">MGAL_10B018599</name>
</gene>
<dbReference type="GO" id="GO:0009898">
    <property type="term" value="C:cytoplasmic side of plasma membrane"/>
    <property type="evidence" value="ECO:0007669"/>
    <property type="project" value="TreeGrafter"/>
</dbReference>
<feature type="region of interest" description="Disordered" evidence="5">
    <location>
        <begin position="388"/>
        <end position="408"/>
    </location>
</feature>
<dbReference type="PROSITE" id="PS00518">
    <property type="entry name" value="ZF_RING_1"/>
    <property type="match status" value="1"/>
</dbReference>
<dbReference type="Proteomes" id="UP000596742">
    <property type="component" value="Unassembled WGS sequence"/>
</dbReference>
<feature type="domain" description="RING-type" evidence="6">
    <location>
        <begin position="155"/>
        <end position="191"/>
    </location>
</feature>
<feature type="compositionally biased region" description="Acidic residues" evidence="5">
    <location>
        <begin position="399"/>
        <end position="408"/>
    </location>
</feature>
<dbReference type="GO" id="GO:0005164">
    <property type="term" value="F:tumor necrosis factor receptor binding"/>
    <property type="evidence" value="ECO:0007669"/>
    <property type="project" value="TreeGrafter"/>
</dbReference>
<evidence type="ECO:0000256" key="2">
    <source>
        <dbReference type="ARBA" id="ARBA00022771"/>
    </source>
</evidence>
<keyword evidence="3" id="KW-0862">Zinc</keyword>
<dbReference type="PANTHER" id="PTHR10131:SF138">
    <property type="entry name" value="RE66324P"/>
    <property type="match status" value="1"/>
</dbReference>
<evidence type="ECO:0000313" key="8">
    <source>
        <dbReference type="Proteomes" id="UP000596742"/>
    </source>
</evidence>
<keyword evidence="1" id="KW-0479">Metal-binding</keyword>
<dbReference type="Gene3D" id="3.30.40.10">
    <property type="entry name" value="Zinc/RING finger domain, C3HC4 (zinc finger)"/>
    <property type="match status" value="1"/>
</dbReference>
<keyword evidence="8" id="KW-1185">Reference proteome</keyword>
<dbReference type="PANTHER" id="PTHR10131">
    <property type="entry name" value="TNF RECEPTOR ASSOCIATED FACTOR"/>
    <property type="match status" value="1"/>
</dbReference>
<evidence type="ECO:0000256" key="3">
    <source>
        <dbReference type="ARBA" id="ARBA00022833"/>
    </source>
</evidence>
<organism evidence="7 8">
    <name type="scientific">Mytilus galloprovincialis</name>
    <name type="common">Mediterranean mussel</name>
    <dbReference type="NCBI Taxonomy" id="29158"/>
    <lineage>
        <taxon>Eukaryota</taxon>
        <taxon>Metazoa</taxon>
        <taxon>Spiralia</taxon>
        <taxon>Lophotrochozoa</taxon>
        <taxon>Mollusca</taxon>
        <taxon>Bivalvia</taxon>
        <taxon>Autobranchia</taxon>
        <taxon>Pteriomorphia</taxon>
        <taxon>Mytilida</taxon>
        <taxon>Mytiloidea</taxon>
        <taxon>Mytilidae</taxon>
        <taxon>Mytilinae</taxon>
        <taxon>Mytilus</taxon>
    </lineage>
</organism>
<dbReference type="GO" id="GO:0043122">
    <property type="term" value="P:regulation of canonical NF-kappaB signal transduction"/>
    <property type="evidence" value="ECO:0007669"/>
    <property type="project" value="TreeGrafter"/>
</dbReference>
<accession>A0A8B6BIM3</accession>
<dbReference type="AlphaFoldDB" id="A0A8B6BIM3"/>
<proteinExistence type="predicted"/>
<dbReference type="GO" id="GO:0008270">
    <property type="term" value="F:zinc ion binding"/>
    <property type="evidence" value="ECO:0007669"/>
    <property type="project" value="UniProtKB-KW"/>
</dbReference>